<dbReference type="STRING" id="1528.SAMN04488579_1143"/>
<name>A0A1H3GID4_EUBBA</name>
<organism evidence="3 4">
    <name type="scientific">Eubacterium barkeri</name>
    <name type="common">Clostridium barkeri</name>
    <dbReference type="NCBI Taxonomy" id="1528"/>
    <lineage>
        <taxon>Bacteria</taxon>
        <taxon>Bacillati</taxon>
        <taxon>Bacillota</taxon>
        <taxon>Clostridia</taxon>
        <taxon>Eubacteriales</taxon>
        <taxon>Eubacteriaceae</taxon>
        <taxon>Eubacterium</taxon>
    </lineage>
</organism>
<gene>
    <name evidence="3" type="ORF">SAMN04488579_1143</name>
</gene>
<feature type="domain" description="Pyruvate/ketoisovalerate oxidoreductase catalytic" evidence="2">
    <location>
        <begin position="12"/>
        <end position="175"/>
    </location>
</feature>
<accession>A0A1H3GID4</accession>
<dbReference type="EMBL" id="FNOU01000014">
    <property type="protein sequence ID" value="SDY03051.1"/>
    <property type="molecule type" value="Genomic_DNA"/>
</dbReference>
<dbReference type="AlphaFoldDB" id="A0A1H3GID4"/>
<dbReference type="PANTHER" id="PTHR42730">
    <property type="entry name" value="2-OXOGLUTARATE SYNTHASE SUBUNIT KORC"/>
    <property type="match status" value="1"/>
</dbReference>
<evidence type="ECO:0000259" key="2">
    <source>
        <dbReference type="Pfam" id="PF01558"/>
    </source>
</evidence>
<evidence type="ECO:0000313" key="4">
    <source>
        <dbReference type="Proteomes" id="UP000199652"/>
    </source>
</evidence>
<dbReference type="Gene3D" id="3.40.920.10">
    <property type="entry name" value="Pyruvate-ferredoxin oxidoreductase, PFOR, domain III"/>
    <property type="match status" value="1"/>
</dbReference>
<dbReference type="Proteomes" id="UP000199652">
    <property type="component" value="Unassembled WGS sequence"/>
</dbReference>
<evidence type="ECO:0000313" key="3">
    <source>
        <dbReference type="EMBL" id="SDY03051.1"/>
    </source>
</evidence>
<evidence type="ECO:0000256" key="1">
    <source>
        <dbReference type="ARBA" id="ARBA00023002"/>
    </source>
</evidence>
<dbReference type="InterPro" id="IPR019752">
    <property type="entry name" value="Pyrv/ketoisovalerate_OxRed_cat"/>
</dbReference>
<dbReference type="RefSeq" id="WP_090245609.1">
    <property type="nucleotide sequence ID" value="NZ_FNOU01000014.1"/>
</dbReference>
<keyword evidence="4" id="KW-1185">Reference proteome</keyword>
<dbReference type="PANTHER" id="PTHR42730:SF1">
    <property type="entry name" value="2-OXOGLUTARATE SYNTHASE SUBUNIT KORC"/>
    <property type="match status" value="1"/>
</dbReference>
<dbReference type="GO" id="GO:0016903">
    <property type="term" value="F:oxidoreductase activity, acting on the aldehyde or oxo group of donors"/>
    <property type="evidence" value="ECO:0007669"/>
    <property type="project" value="InterPro"/>
</dbReference>
<dbReference type="Pfam" id="PF01558">
    <property type="entry name" value="POR"/>
    <property type="match status" value="1"/>
</dbReference>
<dbReference type="SUPFAM" id="SSF53323">
    <property type="entry name" value="Pyruvate-ferredoxin oxidoreductase, PFOR, domain III"/>
    <property type="match status" value="1"/>
</dbReference>
<proteinExistence type="predicted"/>
<dbReference type="InterPro" id="IPR002869">
    <property type="entry name" value="Pyrv_flavodox_OxRed_cen"/>
</dbReference>
<keyword evidence="1" id="KW-0560">Oxidoreductase</keyword>
<sequence length="181" mass="19130">MTTQKICFAGFGGQGVLSVGRLLAYAAMMAGKEVSWCPSYGPEMRGGTANCAVVISDEPIGAPIITKDATSAIVMNEPSLHKFQDLIIPGGSLIINGDLVTSDVERKDIRVITVPANTIAKELGNPKLANIVLLGALMAVQEPVPEEMVFSAFPKVFGANKAKFIPINHAAMDRGKIYGDV</sequence>
<dbReference type="InterPro" id="IPR052554">
    <property type="entry name" value="2-oxoglutarate_synth_KorC"/>
</dbReference>
<dbReference type="OrthoDB" id="9789125at2"/>
<reference evidence="4" key="1">
    <citation type="submission" date="2016-10" db="EMBL/GenBank/DDBJ databases">
        <authorList>
            <person name="Varghese N."/>
            <person name="Submissions S."/>
        </authorList>
    </citation>
    <scope>NUCLEOTIDE SEQUENCE [LARGE SCALE GENOMIC DNA]</scope>
    <source>
        <strain evidence="4">VPI 5359</strain>
    </source>
</reference>
<protein>
    <submittedName>
        <fullName evidence="3">2-oxoglutarate ferredoxin oxidoreductase subunit gamma</fullName>
    </submittedName>
</protein>